<dbReference type="SUPFAM" id="SSF47986">
    <property type="entry name" value="DEATH domain"/>
    <property type="match status" value="1"/>
</dbReference>
<dbReference type="SUPFAM" id="SSF48403">
    <property type="entry name" value="Ankyrin repeat"/>
    <property type="match status" value="1"/>
</dbReference>
<dbReference type="CDD" id="cd01670">
    <property type="entry name" value="Death"/>
    <property type="match status" value="1"/>
</dbReference>
<dbReference type="Gene3D" id="1.25.40.20">
    <property type="entry name" value="Ankyrin repeat-containing domain"/>
    <property type="match status" value="1"/>
</dbReference>
<proteinExistence type="predicted"/>
<evidence type="ECO:0000256" key="2">
    <source>
        <dbReference type="ARBA" id="ARBA00023043"/>
    </source>
</evidence>
<dbReference type="InterPro" id="IPR001806">
    <property type="entry name" value="Small_GTPase"/>
</dbReference>
<evidence type="ECO:0000259" key="4">
    <source>
        <dbReference type="PROSITE" id="PS50017"/>
    </source>
</evidence>
<dbReference type="GO" id="GO:0007165">
    <property type="term" value="P:signal transduction"/>
    <property type="evidence" value="ECO:0007669"/>
    <property type="project" value="InterPro"/>
</dbReference>
<dbReference type="EnsemblMetazoa" id="Aqu2.1.34226_001">
    <property type="protein sequence ID" value="Aqu2.1.34226_001"/>
    <property type="gene ID" value="Aqu2.1.34226"/>
</dbReference>
<dbReference type="CDD" id="cd00882">
    <property type="entry name" value="Ras_like_GTPase"/>
    <property type="match status" value="1"/>
</dbReference>
<reference evidence="5" key="1">
    <citation type="submission" date="2017-05" db="UniProtKB">
        <authorList>
            <consortium name="EnsemblMetazoa"/>
        </authorList>
    </citation>
    <scope>IDENTIFICATION</scope>
</reference>
<dbReference type="InterPro" id="IPR000488">
    <property type="entry name" value="Death_dom"/>
</dbReference>
<dbReference type="STRING" id="400682.A0A1X7V2P1"/>
<dbReference type="InterPro" id="IPR027417">
    <property type="entry name" value="P-loop_NTPase"/>
</dbReference>
<dbReference type="SUPFAM" id="SSF52540">
    <property type="entry name" value="P-loop containing nucleoside triphosphate hydrolases"/>
    <property type="match status" value="1"/>
</dbReference>
<feature type="compositionally biased region" description="Basic and acidic residues" evidence="3">
    <location>
        <begin position="113"/>
        <end position="126"/>
    </location>
</feature>
<feature type="domain" description="Death" evidence="4">
    <location>
        <begin position="845"/>
        <end position="919"/>
    </location>
</feature>
<evidence type="ECO:0000256" key="1">
    <source>
        <dbReference type="ARBA" id="ARBA00022737"/>
    </source>
</evidence>
<dbReference type="PANTHER" id="PTHR24171">
    <property type="entry name" value="ANKYRIN REPEAT DOMAIN-CONTAINING PROTEIN 39-RELATED"/>
    <property type="match status" value="1"/>
</dbReference>
<keyword evidence="1" id="KW-0677">Repeat</keyword>
<organism evidence="5">
    <name type="scientific">Amphimedon queenslandica</name>
    <name type="common">Sponge</name>
    <dbReference type="NCBI Taxonomy" id="400682"/>
    <lineage>
        <taxon>Eukaryota</taxon>
        <taxon>Metazoa</taxon>
        <taxon>Porifera</taxon>
        <taxon>Demospongiae</taxon>
        <taxon>Heteroscleromorpha</taxon>
        <taxon>Haplosclerida</taxon>
        <taxon>Niphatidae</taxon>
        <taxon>Amphimedon</taxon>
    </lineage>
</organism>
<dbReference type="Pfam" id="PF00531">
    <property type="entry name" value="Death"/>
    <property type="match status" value="1"/>
</dbReference>
<dbReference type="Pfam" id="PF00071">
    <property type="entry name" value="Ras"/>
    <property type="match status" value="1"/>
</dbReference>
<keyword evidence="2" id="KW-0040">ANK repeat</keyword>
<dbReference type="GO" id="GO:0003924">
    <property type="term" value="F:GTPase activity"/>
    <property type="evidence" value="ECO:0007669"/>
    <property type="project" value="InterPro"/>
</dbReference>
<dbReference type="OrthoDB" id="100767at2759"/>
<name>A0A1X7V2P1_AMPQE</name>
<protein>
    <recommendedName>
        <fullName evidence="4">Death domain-containing protein</fullName>
    </recommendedName>
</protein>
<dbReference type="InterPro" id="IPR002110">
    <property type="entry name" value="Ankyrin_rpt"/>
</dbReference>
<feature type="region of interest" description="Disordered" evidence="3">
    <location>
        <begin position="214"/>
        <end position="234"/>
    </location>
</feature>
<dbReference type="Gene3D" id="1.10.533.10">
    <property type="entry name" value="Death Domain, Fas"/>
    <property type="match status" value="1"/>
</dbReference>
<dbReference type="GO" id="GO:0005525">
    <property type="term" value="F:GTP binding"/>
    <property type="evidence" value="ECO:0007669"/>
    <property type="project" value="InterPro"/>
</dbReference>
<dbReference type="AlphaFoldDB" id="A0A1X7V2P1"/>
<dbReference type="Pfam" id="PF12796">
    <property type="entry name" value="Ank_2"/>
    <property type="match status" value="1"/>
</dbReference>
<dbReference type="InterPro" id="IPR036770">
    <property type="entry name" value="Ankyrin_rpt-contain_sf"/>
</dbReference>
<accession>A0A1X7V2P1</accession>
<feature type="region of interest" description="Disordered" evidence="3">
    <location>
        <begin position="113"/>
        <end position="144"/>
    </location>
</feature>
<dbReference type="PROSITE" id="PS50017">
    <property type="entry name" value="DEATH_DOMAIN"/>
    <property type="match status" value="1"/>
</dbReference>
<dbReference type="Gene3D" id="3.40.50.300">
    <property type="entry name" value="P-loop containing nucleotide triphosphate hydrolases"/>
    <property type="match status" value="1"/>
</dbReference>
<dbReference type="InParanoid" id="A0A1X7V2P1"/>
<feature type="compositionally biased region" description="Acidic residues" evidence="3">
    <location>
        <begin position="216"/>
        <end position="227"/>
    </location>
</feature>
<evidence type="ECO:0000313" key="5">
    <source>
        <dbReference type="EnsemblMetazoa" id="Aqu2.1.34226_001"/>
    </source>
</evidence>
<evidence type="ECO:0000256" key="3">
    <source>
        <dbReference type="SAM" id="MobiDB-lite"/>
    </source>
</evidence>
<sequence length="923" mass="104310">MATASDSSSPEYATLKEMFGALVDNLVANAPVIAPLNNHLLSSGLIPEAAFNTVQYLGPGSTPYDRCNSMLTPVLAKVESNPACFNSLIKSLEKVKLDDIVVKLKDKLKSRKRACEGQKEKERNDTQTDSESTSTDEEVDPLPFPLVSIPPDLSYTTIGKMTEDLEFLSIDVAATILLDQELSSLFAPSSSRPHLQQFCEQVFNYVKYHRRSYPSEVDEEPESEESEEKPHDLSPDDISRVFEVGIFFLAILALFEAKTEILKVAVSSEKQHKANLLHHASKHGWVSVIDALIKQHGFDPASTDAINQTAVHYAAKHAEYEAFKILVTNHNCDPMCRNSKGETPLLFAIESGSIEIVKYYKTLPLGCDGNTPYNGIVPINLKRHHQLQNIVLHDFAGQSQYYLSHTAVIENILQGSAAVFIIVVDVSNSDYLIHLKQWLSVVRNEIQKAKDDCKVIVVASHVDCLNTEEERGMIRRKIKKELLRNDDVIVYLDCRRLNGADINSFLKNLQSACSYIRDNNKKSLTLYCHMMYKLLQENEKDILALNDIAHDAATKVGECFLPTHDGKQILSILSSLHSTGLIYYLNCEDDNEEVWTSDSSCIKTRHSGRMWVVKNKETNLVEKGQDIGLKDILCLFFPSSVTIERPIIPHEFLKKLPELDTNGIKWTDSNGITTLLELLDENQCVLVLMSCEKGAKESKMIMLRRRLIGDVLAIRGKFCPTLNTEAFVIDPDNLKYPIDKPRTRVAYFVENFIKLGKQDFINPTPETSESRGKQVCDVLPNKPNYANLSIFGGADPNDKAGARGNFRYPGIASHNVRGEKKRELNLKDLNYVIDTLKQNHFPDRDWKKLGRRLGLEDSTLDEINEEYGECLEKCFEKCFYTWLKREDSTKQQDKSWASLAKALDDIGHKEVARNIRKEHQLNY</sequence>
<dbReference type="InterPro" id="IPR011029">
    <property type="entry name" value="DEATH-like_dom_sf"/>
</dbReference>